<dbReference type="HOGENOM" id="CLU_2338224_0_0_1"/>
<reference evidence="2" key="1">
    <citation type="journal article" date="2006" name="PLoS Biol.">
        <title>Macronuclear genome sequence of the ciliate Tetrahymena thermophila, a model eukaryote.</title>
        <authorList>
            <person name="Eisen J.A."/>
            <person name="Coyne R.S."/>
            <person name="Wu M."/>
            <person name="Wu D."/>
            <person name="Thiagarajan M."/>
            <person name="Wortman J.R."/>
            <person name="Badger J.H."/>
            <person name="Ren Q."/>
            <person name="Amedeo P."/>
            <person name="Jones K.M."/>
            <person name="Tallon L.J."/>
            <person name="Delcher A.L."/>
            <person name="Salzberg S.L."/>
            <person name="Silva J.C."/>
            <person name="Haas B.J."/>
            <person name="Majoros W.H."/>
            <person name="Farzad M."/>
            <person name="Carlton J.M."/>
            <person name="Smith R.K. Jr."/>
            <person name="Garg J."/>
            <person name="Pearlman R.E."/>
            <person name="Karrer K.M."/>
            <person name="Sun L."/>
            <person name="Manning G."/>
            <person name="Elde N.C."/>
            <person name="Turkewitz A.P."/>
            <person name="Asai D.J."/>
            <person name="Wilkes D.E."/>
            <person name="Wang Y."/>
            <person name="Cai H."/>
            <person name="Collins K."/>
            <person name="Stewart B.A."/>
            <person name="Lee S.R."/>
            <person name="Wilamowska K."/>
            <person name="Weinberg Z."/>
            <person name="Ruzzo W.L."/>
            <person name="Wloga D."/>
            <person name="Gaertig J."/>
            <person name="Frankel J."/>
            <person name="Tsao C.-C."/>
            <person name="Gorovsky M.A."/>
            <person name="Keeling P.J."/>
            <person name="Waller R.F."/>
            <person name="Patron N.J."/>
            <person name="Cherry J.M."/>
            <person name="Stover N.A."/>
            <person name="Krieger C.J."/>
            <person name="del Toro C."/>
            <person name="Ryder H.F."/>
            <person name="Williamson S.C."/>
            <person name="Barbeau R.A."/>
            <person name="Hamilton E.P."/>
            <person name="Orias E."/>
        </authorList>
    </citation>
    <scope>NUCLEOTIDE SEQUENCE [LARGE SCALE GENOMIC DNA]</scope>
    <source>
        <strain evidence="2">SB210</strain>
    </source>
</reference>
<evidence type="ECO:0000313" key="2">
    <source>
        <dbReference type="Proteomes" id="UP000009168"/>
    </source>
</evidence>
<sequence length="98" mass="11404">MATKVGLEPTTFRLEVCCATIAPLGFSQYKIFEIIFFLQINKLIFIKNGNQGGTRTHNLQIRSLLRYHCATRLQTTNYQNNTNTFVIFVQFISFIMYQ</sequence>
<name>I7M7W7_TETTS</name>
<dbReference type="GeneID" id="7825676"/>
<keyword evidence="2" id="KW-1185">Reference proteome</keyword>
<protein>
    <submittedName>
        <fullName evidence="1">Uncharacterized protein</fullName>
    </submittedName>
</protein>
<dbReference type="RefSeq" id="XP_001016392.1">
    <property type="nucleotide sequence ID" value="XM_001016392.1"/>
</dbReference>
<organism evidence="1 2">
    <name type="scientific">Tetrahymena thermophila (strain SB210)</name>
    <dbReference type="NCBI Taxonomy" id="312017"/>
    <lineage>
        <taxon>Eukaryota</taxon>
        <taxon>Sar</taxon>
        <taxon>Alveolata</taxon>
        <taxon>Ciliophora</taxon>
        <taxon>Intramacronucleata</taxon>
        <taxon>Oligohymenophorea</taxon>
        <taxon>Hymenostomatida</taxon>
        <taxon>Tetrahymenina</taxon>
        <taxon>Tetrahymenidae</taxon>
        <taxon>Tetrahymena</taxon>
    </lineage>
</organism>
<dbReference type="InParanoid" id="I7M7W7"/>
<dbReference type="Proteomes" id="UP000009168">
    <property type="component" value="Unassembled WGS sequence"/>
</dbReference>
<accession>I7M7W7</accession>
<dbReference type="EMBL" id="GG662699">
    <property type="protein sequence ID" value="EAR96147.1"/>
    <property type="molecule type" value="Genomic_DNA"/>
</dbReference>
<dbReference type="AlphaFoldDB" id="I7M7W7"/>
<evidence type="ECO:0000313" key="1">
    <source>
        <dbReference type="EMBL" id="EAR96147.1"/>
    </source>
</evidence>
<proteinExistence type="predicted"/>
<gene>
    <name evidence="1" type="ORF">TTHERM_00129180</name>
</gene>
<dbReference type="KEGG" id="tet:TTHERM_00129180"/>